<dbReference type="SUPFAM" id="SSF53850">
    <property type="entry name" value="Periplasmic binding protein-like II"/>
    <property type="match status" value="1"/>
</dbReference>
<dbReference type="Gene3D" id="3.10.105.10">
    <property type="entry name" value="Dipeptide-binding Protein, Domain 3"/>
    <property type="match status" value="1"/>
</dbReference>
<evidence type="ECO:0000313" key="7">
    <source>
        <dbReference type="EMBL" id="PJR13423.1"/>
    </source>
</evidence>
<gene>
    <name evidence="7" type="ORF">CEJ86_22055</name>
</gene>
<dbReference type="Gene3D" id="3.40.190.10">
    <property type="entry name" value="Periplasmic binding protein-like II"/>
    <property type="match status" value="1"/>
</dbReference>
<evidence type="ECO:0000256" key="2">
    <source>
        <dbReference type="ARBA" id="ARBA00005695"/>
    </source>
</evidence>
<dbReference type="GO" id="GO:0015833">
    <property type="term" value="P:peptide transport"/>
    <property type="evidence" value="ECO:0007669"/>
    <property type="project" value="TreeGrafter"/>
</dbReference>
<evidence type="ECO:0000256" key="3">
    <source>
        <dbReference type="ARBA" id="ARBA00022448"/>
    </source>
</evidence>
<evidence type="ECO:0000256" key="1">
    <source>
        <dbReference type="ARBA" id="ARBA00004418"/>
    </source>
</evidence>
<evidence type="ECO:0000313" key="8">
    <source>
        <dbReference type="Proteomes" id="UP000231987"/>
    </source>
</evidence>
<keyword evidence="4 5" id="KW-0732">Signal</keyword>
<dbReference type="InterPro" id="IPR030678">
    <property type="entry name" value="Peptide/Ni-bd"/>
</dbReference>
<dbReference type="PIRSF" id="PIRSF002741">
    <property type="entry name" value="MppA"/>
    <property type="match status" value="1"/>
</dbReference>
<feature type="chain" id="PRO_5014427873" description="Solute-binding protein family 5 domain-containing protein" evidence="5">
    <location>
        <begin position="30"/>
        <end position="517"/>
    </location>
</feature>
<proteinExistence type="inferred from homology"/>
<feature type="domain" description="Solute-binding protein family 5" evidence="6">
    <location>
        <begin position="78"/>
        <end position="422"/>
    </location>
</feature>
<dbReference type="Proteomes" id="UP000231987">
    <property type="component" value="Unassembled WGS sequence"/>
</dbReference>
<accession>A0A2J0YYR0</accession>
<dbReference type="GO" id="GO:0043190">
    <property type="term" value="C:ATP-binding cassette (ABC) transporter complex"/>
    <property type="evidence" value="ECO:0007669"/>
    <property type="project" value="InterPro"/>
</dbReference>
<comment type="subcellular location">
    <subcellularLocation>
        <location evidence="1">Periplasm</location>
    </subcellularLocation>
</comment>
<sequence>MKFLKSCLNIASVALVSSLLLATPYPVKAAASDTITIGISADLRTADFLNNREFISRTIMGSTVYDALFATDEKGNSIPALAMKATPSEDLKTWTFTLRENVLFQNGKPFTAKDVVACLDAILDPKNASELASDLGSVVSYKADGDHSVIFTLKSPDAEFYTLFTDTFFIQDMDHFDKESPIGTGPYAWDSRVIGDRITFKRFDQYWRGKPPIANVVFRVIADQQIAALELQSGSVDMLHNNVSMYALKDLESDPNINVFRVPGNTLIQGYLNMEKDRNGGYKDGLAFRQGLAHFWNAEKYVPAIVGGAGEVANQILPPWQFGADPSIKFSAYDPEKGAELLAKGGINKGDPIKLLVYERPYLCDLATALQSDLKAHGYDAQLQCLAPEAAPAEVAKYDWDVLYFNTSGRSTAMAMYRDRWLSRLAPTPEQKDVRTYKSQVVDDLVAKMGQTIDRAEYEKLSHEVSQNILVKDVAVLPLYWENVYVAARKNVNGIKVSPLAWYGLIMNGMSTISFSE</sequence>
<name>A0A2J0YYR0_RHIML</name>
<evidence type="ECO:0000256" key="5">
    <source>
        <dbReference type="SAM" id="SignalP"/>
    </source>
</evidence>
<feature type="signal peptide" evidence="5">
    <location>
        <begin position="1"/>
        <end position="29"/>
    </location>
</feature>
<dbReference type="CDD" id="cd00995">
    <property type="entry name" value="PBP2_NikA_DppA_OppA_like"/>
    <property type="match status" value="1"/>
</dbReference>
<dbReference type="EMBL" id="NJGD01000010">
    <property type="protein sequence ID" value="PJR13423.1"/>
    <property type="molecule type" value="Genomic_DNA"/>
</dbReference>
<organism evidence="7 8">
    <name type="scientific">Rhizobium meliloti</name>
    <name type="common">Ensifer meliloti</name>
    <name type="synonym">Sinorhizobium meliloti</name>
    <dbReference type="NCBI Taxonomy" id="382"/>
    <lineage>
        <taxon>Bacteria</taxon>
        <taxon>Pseudomonadati</taxon>
        <taxon>Pseudomonadota</taxon>
        <taxon>Alphaproteobacteria</taxon>
        <taxon>Hyphomicrobiales</taxon>
        <taxon>Rhizobiaceae</taxon>
        <taxon>Sinorhizobium/Ensifer group</taxon>
        <taxon>Sinorhizobium</taxon>
    </lineage>
</organism>
<dbReference type="GO" id="GO:1904680">
    <property type="term" value="F:peptide transmembrane transporter activity"/>
    <property type="evidence" value="ECO:0007669"/>
    <property type="project" value="TreeGrafter"/>
</dbReference>
<comment type="caution">
    <text evidence="7">The sequence shown here is derived from an EMBL/GenBank/DDBJ whole genome shotgun (WGS) entry which is preliminary data.</text>
</comment>
<dbReference type="PANTHER" id="PTHR30290:SF9">
    <property type="entry name" value="OLIGOPEPTIDE-BINDING PROTEIN APPA"/>
    <property type="match status" value="1"/>
</dbReference>
<dbReference type="GO" id="GO:0030288">
    <property type="term" value="C:outer membrane-bounded periplasmic space"/>
    <property type="evidence" value="ECO:0007669"/>
    <property type="project" value="UniProtKB-ARBA"/>
</dbReference>
<evidence type="ECO:0000256" key="4">
    <source>
        <dbReference type="ARBA" id="ARBA00022729"/>
    </source>
</evidence>
<reference evidence="7 8" key="1">
    <citation type="submission" date="2017-06" db="EMBL/GenBank/DDBJ databases">
        <title>Ensifer strains isolated from leguminous trees and herbs display diverse denitrification phenotypes with some acting as strong N2O sinks.</title>
        <authorList>
            <person name="Woliy K."/>
            <person name="Mania D."/>
            <person name="Bakken L.R."/>
            <person name="Frostegard A."/>
        </authorList>
    </citation>
    <scope>NUCLEOTIDE SEQUENCE [LARGE SCALE GENOMIC DNA]</scope>
    <source>
        <strain evidence="7 8">AC50a</strain>
    </source>
</reference>
<dbReference type="Pfam" id="PF00496">
    <property type="entry name" value="SBP_bac_5"/>
    <property type="match status" value="1"/>
</dbReference>
<dbReference type="PANTHER" id="PTHR30290">
    <property type="entry name" value="PERIPLASMIC BINDING COMPONENT OF ABC TRANSPORTER"/>
    <property type="match status" value="1"/>
</dbReference>
<dbReference type="InterPro" id="IPR039424">
    <property type="entry name" value="SBP_5"/>
</dbReference>
<dbReference type="AlphaFoldDB" id="A0A2J0YYR0"/>
<evidence type="ECO:0000259" key="6">
    <source>
        <dbReference type="Pfam" id="PF00496"/>
    </source>
</evidence>
<keyword evidence="3" id="KW-0813">Transport</keyword>
<comment type="similarity">
    <text evidence="2">Belongs to the bacterial solute-binding protein 5 family.</text>
</comment>
<dbReference type="InterPro" id="IPR000914">
    <property type="entry name" value="SBP_5_dom"/>
</dbReference>
<protein>
    <recommendedName>
        <fullName evidence="6">Solute-binding protein family 5 domain-containing protein</fullName>
    </recommendedName>
</protein>